<sequence>MKNARTVPRVPDRLVAHRLLSSLYAKSRGKRGESIAQNAFFQAPAYAISASAAR</sequence>
<name>A0A1H1CEV3_9BURK</name>
<dbReference type="EMBL" id="FNKX01000001">
    <property type="protein sequence ID" value="SDQ62589.1"/>
    <property type="molecule type" value="Genomic_DNA"/>
</dbReference>
<dbReference type="AlphaFoldDB" id="A0A1H1CEV3"/>
<evidence type="ECO:0000313" key="2">
    <source>
        <dbReference type="Proteomes" id="UP000199365"/>
    </source>
</evidence>
<evidence type="ECO:0000313" key="1">
    <source>
        <dbReference type="EMBL" id="SDQ62589.1"/>
    </source>
</evidence>
<organism evidence="1 2">
    <name type="scientific">Paraburkholderia tuberum</name>
    <dbReference type="NCBI Taxonomy" id="157910"/>
    <lineage>
        <taxon>Bacteria</taxon>
        <taxon>Pseudomonadati</taxon>
        <taxon>Pseudomonadota</taxon>
        <taxon>Betaproteobacteria</taxon>
        <taxon>Burkholderiales</taxon>
        <taxon>Burkholderiaceae</taxon>
        <taxon>Paraburkholderia</taxon>
    </lineage>
</organism>
<proteinExistence type="predicted"/>
<dbReference type="Proteomes" id="UP000199365">
    <property type="component" value="Unassembled WGS sequence"/>
</dbReference>
<protein>
    <submittedName>
        <fullName evidence="1">Uncharacterized protein</fullName>
    </submittedName>
</protein>
<keyword evidence="2" id="KW-1185">Reference proteome</keyword>
<reference evidence="2" key="1">
    <citation type="submission" date="2016-10" db="EMBL/GenBank/DDBJ databases">
        <authorList>
            <person name="Varghese N."/>
            <person name="Submissions S."/>
        </authorList>
    </citation>
    <scope>NUCLEOTIDE SEQUENCE [LARGE SCALE GENOMIC DNA]</scope>
    <source>
        <strain evidence="2">DUS833</strain>
    </source>
</reference>
<accession>A0A1H1CEV3</accession>
<gene>
    <name evidence="1" type="ORF">SAMN05445850_1216</name>
</gene>